<accession>A0A8C7B084</accession>
<protein>
    <submittedName>
        <fullName evidence="1">Uncharacterized protein</fullName>
    </submittedName>
</protein>
<keyword evidence="2" id="KW-1185">Reference proteome</keyword>
<reference evidence="1" key="2">
    <citation type="submission" date="2025-09" db="UniProtKB">
        <authorList>
            <consortium name="Ensembl"/>
        </authorList>
    </citation>
    <scope>IDENTIFICATION</scope>
</reference>
<proteinExistence type="predicted"/>
<dbReference type="AlphaFoldDB" id="A0A8C7B084"/>
<dbReference type="Ensembl" id="ENSNVIT00000015608.1">
    <property type="protein sequence ID" value="ENSNVIP00000013340.1"/>
    <property type="gene ID" value="ENSNVIG00000010528.1"/>
</dbReference>
<evidence type="ECO:0000313" key="1">
    <source>
        <dbReference type="Ensembl" id="ENSNVIP00000013340.1"/>
    </source>
</evidence>
<evidence type="ECO:0000313" key="2">
    <source>
        <dbReference type="Proteomes" id="UP000694425"/>
    </source>
</evidence>
<organism evidence="1 2">
    <name type="scientific">Neovison vison</name>
    <name type="common">American mink</name>
    <name type="synonym">Mustela vison</name>
    <dbReference type="NCBI Taxonomy" id="452646"/>
    <lineage>
        <taxon>Eukaryota</taxon>
        <taxon>Metazoa</taxon>
        <taxon>Chordata</taxon>
        <taxon>Craniata</taxon>
        <taxon>Vertebrata</taxon>
        <taxon>Euteleostomi</taxon>
        <taxon>Mammalia</taxon>
        <taxon>Eutheria</taxon>
        <taxon>Laurasiatheria</taxon>
        <taxon>Carnivora</taxon>
        <taxon>Caniformia</taxon>
        <taxon>Musteloidea</taxon>
        <taxon>Mustelidae</taxon>
        <taxon>Mustelinae</taxon>
        <taxon>Neogale</taxon>
    </lineage>
</organism>
<sequence length="104" mass="11371">MASEREVRARLQRAGQEHLLRFCAELPPGPRAALLAELGALEPEALREHCRRAAAACAHPPGPPPDLAARLRPLPPECVGSASRCDPEMRGLWEEEGNLTWCCL</sequence>
<reference evidence="1" key="1">
    <citation type="submission" date="2025-08" db="UniProtKB">
        <authorList>
            <consortium name="Ensembl"/>
        </authorList>
    </citation>
    <scope>IDENTIFICATION</scope>
</reference>
<dbReference type="Proteomes" id="UP000694425">
    <property type="component" value="Unplaced"/>
</dbReference>
<dbReference type="Gene3D" id="3.90.550.10">
    <property type="entry name" value="Spore Coat Polysaccharide Biosynthesis Protein SpsA, Chain A"/>
    <property type="match status" value="1"/>
</dbReference>
<dbReference type="SUPFAM" id="SSF53448">
    <property type="entry name" value="Nucleotide-diphospho-sugar transferases"/>
    <property type="match status" value="1"/>
</dbReference>
<dbReference type="InterPro" id="IPR029044">
    <property type="entry name" value="Nucleotide-diphossugar_trans"/>
</dbReference>
<name>A0A8C7B084_NEOVI</name>
<dbReference type="GeneTree" id="ENSGT00960000190880"/>